<accession>Q0RDA7</accession>
<organism evidence="1 2">
    <name type="scientific">Frankia alni (strain DSM 45986 / CECT 9034 / ACN14a)</name>
    <dbReference type="NCBI Taxonomy" id="326424"/>
    <lineage>
        <taxon>Bacteria</taxon>
        <taxon>Bacillati</taxon>
        <taxon>Actinomycetota</taxon>
        <taxon>Actinomycetes</taxon>
        <taxon>Frankiales</taxon>
        <taxon>Frankiaceae</taxon>
        <taxon>Frankia</taxon>
    </lineage>
</organism>
<keyword evidence="2" id="KW-1185">Reference proteome</keyword>
<reference evidence="1 2" key="1">
    <citation type="journal article" date="2007" name="Genome Res.">
        <title>Genome characteristics of facultatively symbiotic Frankia sp. strains reflect host range and host plant biogeography.</title>
        <authorList>
            <person name="Normand P."/>
            <person name="Lapierre P."/>
            <person name="Tisa L.S."/>
            <person name="Gogarten J.P."/>
            <person name="Alloisio N."/>
            <person name="Bagnarol E."/>
            <person name="Bassi C.A."/>
            <person name="Berry A.M."/>
            <person name="Bickhart D.M."/>
            <person name="Choisne N."/>
            <person name="Couloux A."/>
            <person name="Cournoyer B."/>
            <person name="Cruveiller S."/>
            <person name="Daubin V."/>
            <person name="Demange N."/>
            <person name="Francino M.P."/>
            <person name="Goltsman E."/>
            <person name="Huang Y."/>
            <person name="Kopp O.R."/>
            <person name="Labarre L."/>
            <person name="Lapidus A."/>
            <person name="Lavire C."/>
            <person name="Marechal J."/>
            <person name="Martinez M."/>
            <person name="Mastronunzio J.E."/>
            <person name="Mullin B.C."/>
            <person name="Niemann J."/>
            <person name="Pujic P."/>
            <person name="Rawnsley T."/>
            <person name="Rouy Z."/>
            <person name="Schenowitz C."/>
            <person name="Sellstedt A."/>
            <person name="Tavares F."/>
            <person name="Tomkins J.P."/>
            <person name="Vallenet D."/>
            <person name="Valverde C."/>
            <person name="Wall L.G."/>
            <person name="Wang Y."/>
            <person name="Medigue C."/>
            <person name="Benson D.R."/>
        </authorList>
    </citation>
    <scope>NUCLEOTIDE SEQUENCE [LARGE SCALE GENOMIC DNA]</scope>
    <source>
        <strain evidence="2">DSM 45986 / CECT 9034 / ACN14a</strain>
    </source>
</reference>
<name>Q0RDA7_FRAAA</name>
<dbReference type="STRING" id="326424.FRAAL5938"/>
<gene>
    <name evidence="1" type="ordered locus">FRAAL5938</name>
</gene>
<dbReference type="KEGG" id="fal:FRAAL5938"/>
<sequence>MSLEALPPVGYGSFFGVSVSCEPGRVGAICRRHGNLAEPWTRYLIDHGGVCRAGPR</sequence>
<dbReference type="Proteomes" id="UP000000657">
    <property type="component" value="Chromosome"/>
</dbReference>
<evidence type="ECO:0000313" key="2">
    <source>
        <dbReference type="Proteomes" id="UP000000657"/>
    </source>
</evidence>
<proteinExistence type="predicted"/>
<dbReference type="HOGENOM" id="CLU_3007675_0_0_11"/>
<evidence type="ECO:0000313" key="1">
    <source>
        <dbReference type="EMBL" id="CAJ64563.1"/>
    </source>
</evidence>
<protein>
    <submittedName>
        <fullName evidence="1">Uncharacterized protein</fullName>
    </submittedName>
</protein>
<dbReference type="AlphaFoldDB" id="Q0RDA7"/>
<dbReference type="EMBL" id="CT573213">
    <property type="protein sequence ID" value="CAJ64563.1"/>
    <property type="molecule type" value="Genomic_DNA"/>
</dbReference>